<keyword evidence="7" id="KW-1185">Reference proteome</keyword>
<dbReference type="GeneID" id="111283601"/>
<proteinExistence type="predicted"/>
<dbReference type="SUPFAM" id="SSF101941">
    <property type="entry name" value="NAC domain"/>
    <property type="match status" value="1"/>
</dbReference>
<comment type="subcellular location">
    <subcellularLocation>
        <location evidence="1">Nucleus</location>
    </subcellularLocation>
</comment>
<dbReference type="Pfam" id="PF02365">
    <property type="entry name" value="NAM"/>
    <property type="match status" value="1"/>
</dbReference>
<sequence length="316" mass="36123">MEAARTMSSYTDDEKETKDSEVMLPGFRFHPTDEELVGFYLRRKVEKKPISIEIIKQIDIYKYDPWDLPKFNSAGDKEWYFFCMRGRKYRNSIRPNRVTGSGFWKATGIDKSIYSVKEPSCIGLKKSLVYYRGRAGKGTKTEWMMHEFRHPPNEKHFSNAKDDAQEAEVWTLCRIFKRAPSNKKYTAAAAWKLDPTIKQNGADSNSNTCSLEDDSGNSAEQCMSFCDSVLQQNNSKPNIFVDQVDARNYFLLGDNPWSSANSIAKQTPFAATNYPSFWNHPNGVDVDGFTNGNWDELRPVVELALEPYPGNAFDST</sequence>
<keyword evidence="2" id="KW-0805">Transcription regulation</keyword>
<dbReference type="InterPro" id="IPR003441">
    <property type="entry name" value="NAC-dom"/>
</dbReference>
<dbReference type="Proteomes" id="UP000515121">
    <property type="component" value="Unplaced"/>
</dbReference>
<keyword evidence="3" id="KW-0238">DNA-binding</keyword>
<reference evidence="8" key="1">
    <citation type="submission" date="2025-08" db="UniProtKB">
        <authorList>
            <consortium name="RefSeq"/>
        </authorList>
    </citation>
    <scope>IDENTIFICATION</scope>
    <source>
        <tissue evidence="8">Fruit stalk</tissue>
    </source>
</reference>
<accession>A0A6P5XHZ9</accession>
<evidence type="ECO:0000313" key="7">
    <source>
        <dbReference type="Proteomes" id="UP000515121"/>
    </source>
</evidence>
<evidence type="ECO:0000256" key="5">
    <source>
        <dbReference type="ARBA" id="ARBA00023242"/>
    </source>
</evidence>
<dbReference type="RefSeq" id="XP_022727898.1">
    <property type="nucleotide sequence ID" value="XM_022872163.1"/>
</dbReference>
<evidence type="ECO:0000256" key="3">
    <source>
        <dbReference type="ARBA" id="ARBA00023125"/>
    </source>
</evidence>
<evidence type="ECO:0000313" key="8">
    <source>
        <dbReference type="RefSeq" id="XP_022727898.1"/>
    </source>
</evidence>
<evidence type="ECO:0000259" key="6">
    <source>
        <dbReference type="PROSITE" id="PS51005"/>
    </source>
</evidence>
<dbReference type="AlphaFoldDB" id="A0A6P5XHZ9"/>
<dbReference type="KEGG" id="dzi:111283601"/>
<keyword evidence="5" id="KW-0539">Nucleus</keyword>
<evidence type="ECO:0000256" key="2">
    <source>
        <dbReference type="ARBA" id="ARBA00023015"/>
    </source>
</evidence>
<dbReference type="PANTHER" id="PTHR31744">
    <property type="entry name" value="PROTEIN CUP-SHAPED COTYLEDON 2-RELATED"/>
    <property type="match status" value="1"/>
</dbReference>
<keyword evidence="4" id="KW-0804">Transcription</keyword>
<dbReference type="FunFam" id="2.170.150.80:FF:000007">
    <property type="entry name" value="NAC domain-containing protein 35"/>
    <property type="match status" value="1"/>
</dbReference>
<organism evidence="7 8">
    <name type="scientific">Durio zibethinus</name>
    <name type="common">Durian</name>
    <dbReference type="NCBI Taxonomy" id="66656"/>
    <lineage>
        <taxon>Eukaryota</taxon>
        <taxon>Viridiplantae</taxon>
        <taxon>Streptophyta</taxon>
        <taxon>Embryophyta</taxon>
        <taxon>Tracheophyta</taxon>
        <taxon>Spermatophyta</taxon>
        <taxon>Magnoliopsida</taxon>
        <taxon>eudicotyledons</taxon>
        <taxon>Gunneridae</taxon>
        <taxon>Pentapetalae</taxon>
        <taxon>rosids</taxon>
        <taxon>malvids</taxon>
        <taxon>Malvales</taxon>
        <taxon>Malvaceae</taxon>
        <taxon>Helicteroideae</taxon>
        <taxon>Durio</taxon>
    </lineage>
</organism>
<dbReference type="GO" id="GO:0005634">
    <property type="term" value="C:nucleus"/>
    <property type="evidence" value="ECO:0007669"/>
    <property type="project" value="UniProtKB-SubCell"/>
</dbReference>
<gene>
    <name evidence="8" type="primary">LOC111283601</name>
</gene>
<evidence type="ECO:0000256" key="4">
    <source>
        <dbReference type="ARBA" id="ARBA00023163"/>
    </source>
</evidence>
<dbReference type="PROSITE" id="PS51005">
    <property type="entry name" value="NAC"/>
    <property type="match status" value="1"/>
</dbReference>
<dbReference type="GO" id="GO:0006355">
    <property type="term" value="P:regulation of DNA-templated transcription"/>
    <property type="evidence" value="ECO:0007669"/>
    <property type="project" value="InterPro"/>
</dbReference>
<protein>
    <submittedName>
        <fullName evidence="8">Transcription factor JUNGBRUNNEN 1-like</fullName>
    </submittedName>
</protein>
<dbReference type="Gene3D" id="2.170.150.80">
    <property type="entry name" value="NAC domain"/>
    <property type="match status" value="1"/>
</dbReference>
<dbReference type="OrthoDB" id="1883668at2759"/>
<dbReference type="InterPro" id="IPR036093">
    <property type="entry name" value="NAC_dom_sf"/>
</dbReference>
<dbReference type="GO" id="GO:0099402">
    <property type="term" value="P:plant organ development"/>
    <property type="evidence" value="ECO:0007669"/>
    <property type="project" value="UniProtKB-ARBA"/>
</dbReference>
<name>A0A6P5XHZ9_DURZI</name>
<dbReference type="GO" id="GO:0003677">
    <property type="term" value="F:DNA binding"/>
    <property type="evidence" value="ECO:0007669"/>
    <property type="project" value="UniProtKB-KW"/>
</dbReference>
<feature type="domain" description="NAC" evidence="6">
    <location>
        <begin position="23"/>
        <end position="178"/>
    </location>
</feature>
<evidence type="ECO:0000256" key="1">
    <source>
        <dbReference type="ARBA" id="ARBA00004123"/>
    </source>
</evidence>
<dbReference type="PANTHER" id="PTHR31744:SF65">
    <property type="entry name" value="TRANSCRIPTION FACTOR JUNGBRUNNEN 1"/>
    <property type="match status" value="1"/>
</dbReference>